<dbReference type="STRING" id="908809.ABG79_02199"/>
<reference evidence="1 2" key="1">
    <citation type="submission" date="2015-09" db="EMBL/GenBank/DDBJ databases">
        <title>Draft genome sequence of a Caloramator mitchellensis, a moderate thermophile from the Great Artesian Basin of Australia.</title>
        <authorList>
            <person name="Patel B.K."/>
        </authorList>
    </citation>
    <scope>NUCLEOTIDE SEQUENCE [LARGE SCALE GENOMIC DNA]</scope>
    <source>
        <strain evidence="1 2">VF08</strain>
    </source>
</reference>
<organism evidence="1 2">
    <name type="scientific">Caloramator mitchellensis</name>
    <dbReference type="NCBI Taxonomy" id="908809"/>
    <lineage>
        <taxon>Bacteria</taxon>
        <taxon>Bacillati</taxon>
        <taxon>Bacillota</taxon>
        <taxon>Clostridia</taxon>
        <taxon>Eubacteriales</taxon>
        <taxon>Clostridiaceae</taxon>
        <taxon>Caloramator</taxon>
    </lineage>
</organism>
<gene>
    <name evidence="1" type="ORF">ABG79_02199</name>
</gene>
<protein>
    <submittedName>
        <fullName evidence="1">Uncharacterized protein</fullName>
    </submittedName>
</protein>
<dbReference type="RefSeq" id="WP_057979486.1">
    <property type="nucleotide sequence ID" value="NZ_LKHP01000017.1"/>
</dbReference>
<evidence type="ECO:0000313" key="2">
    <source>
        <dbReference type="Proteomes" id="UP000052015"/>
    </source>
</evidence>
<dbReference type="AlphaFoldDB" id="A0A0R3JRF7"/>
<comment type="caution">
    <text evidence="1">The sequence shown here is derived from an EMBL/GenBank/DDBJ whole genome shotgun (WGS) entry which is preliminary data.</text>
</comment>
<keyword evidence="2" id="KW-1185">Reference proteome</keyword>
<accession>A0A0R3JRF7</accession>
<name>A0A0R3JRF7_CALMK</name>
<dbReference type="Proteomes" id="UP000052015">
    <property type="component" value="Unassembled WGS sequence"/>
</dbReference>
<evidence type="ECO:0000313" key="1">
    <source>
        <dbReference type="EMBL" id="KRQ86067.1"/>
    </source>
</evidence>
<sequence length="100" mass="11552">MNEEKCIEQRRFESIEKDIQEIKATISIHAKEISDLKEGQAETRVYVKQIFNRLDELKEMFELFTTTKDNTEDKWLKVALELIKAIGLVAGVVAGIKILK</sequence>
<dbReference type="EMBL" id="LKHP01000017">
    <property type="protein sequence ID" value="KRQ86067.1"/>
    <property type="molecule type" value="Genomic_DNA"/>
</dbReference>
<proteinExistence type="predicted"/>